<dbReference type="Pfam" id="PF13985">
    <property type="entry name" value="YbgS"/>
    <property type="match status" value="1"/>
</dbReference>
<dbReference type="GeneID" id="57506004"/>
<dbReference type="Proteomes" id="UP000267630">
    <property type="component" value="Chromosome 3"/>
</dbReference>
<evidence type="ECO:0000313" key="4">
    <source>
        <dbReference type="EMBL" id="VED52733.1"/>
    </source>
</evidence>
<gene>
    <name evidence="3" type="ORF">IMO34_19095</name>
    <name evidence="4" type="ORF">NCTC9997_04457</name>
</gene>
<evidence type="ECO:0000313" key="3">
    <source>
        <dbReference type="EMBL" id="QPF07428.1"/>
    </source>
</evidence>
<dbReference type="RefSeq" id="WP_041144650.1">
    <property type="nucleotide sequence ID" value="NZ_BJNO01000007.1"/>
</dbReference>
<name>A0A1V2BTA0_RAOTE</name>
<dbReference type="OrthoDB" id="6548960at2"/>
<feature type="region of interest" description="Disordered" evidence="1">
    <location>
        <begin position="29"/>
        <end position="115"/>
    </location>
</feature>
<dbReference type="AlphaFoldDB" id="A0A1V2BTA0"/>
<evidence type="ECO:0000313" key="5">
    <source>
        <dbReference type="Proteomes" id="UP000267630"/>
    </source>
</evidence>
<feature type="compositionally biased region" description="Low complexity" evidence="1">
    <location>
        <begin position="29"/>
        <end position="44"/>
    </location>
</feature>
<protein>
    <submittedName>
        <fullName evidence="4">Probable secreted protein</fullName>
    </submittedName>
</protein>
<feature type="signal peptide" evidence="2">
    <location>
        <begin position="1"/>
        <end position="24"/>
    </location>
</feature>
<dbReference type="Proteomes" id="UP000594500">
    <property type="component" value="Chromosome"/>
</dbReference>
<feature type="chain" id="PRO_5042342249" evidence="2">
    <location>
        <begin position="25"/>
        <end position="115"/>
    </location>
</feature>
<dbReference type="EMBL" id="LR134253">
    <property type="protein sequence ID" value="VED52733.1"/>
    <property type="molecule type" value="Genomic_DNA"/>
</dbReference>
<proteinExistence type="predicted"/>
<accession>A0A1V2BTA0</accession>
<feature type="compositionally biased region" description="Polar residues" evidence="1">
    <location>
        <begin position="101"/>
        <end position="115"/>
    </location>
</feature>
<dbReference type="EMBL" id="CP062916">
    <property type="protein sequence ID" value="QPF07428.1"/>
    <property type="molecule type" value="Genomic_DNA"/>
</dbReference>
<reference evidence="3 6" key="2">
    <citation type="submission" date="2020-10" db="EMBL/GenBank/DDBJ databases">
        <title>Resistance determinants and their genetic context in bacteria from a longitudinal study of pigs reared under conventional and antibiotic-free husbandry practices.</title>
        <authorList>
            <person name="Poulin-Laprade D."/>
            <person name="Brouard J.-S."/>
            <person name="Gagnon N."/>
            <person name="Turcotte A."/>
            <person name="Langlois A."/>
            <person name="Matte J.J."/>
            <person name="Carrillo C.D."/>
            <person name="Zaheer R."/>
            <person name="McAllister T."/>
            <person name="Topp E."/>
            <person name="Talbot G."/>
        </authorList>
    </citation>
    <scope>NUCLEOTIDE SEQUENCE [LARGE SCALE GENOMIC DNA]</scope>
    <source>
        <strain evidence="3 6">Res13-Abat-PEB01-P1-04-A</strain>
    </source>
</reference>
<sequence length="115" mass="11670">MKMTILTPLFLAATLGLSSAAALAADTGAQSNNGQANASADAGQVAPDARANVAPNKVDNDKINSGDKMLNSDGSTMNHDGMTSDEAHKNAMCKDGRCPESTPSDNGSKTDGTTQ</sequence>
<organism evidence="4 5">
    <name type="scientific">Raoultella terrigena</name>
    <name type="common">Klebsiella terrigena</name>
    <dbReference type="NCBI Taxonomy" id="577"/>
    <lineage>
        <taxon>Bacteria</taxon>
        <taxon>Pseudomonadati</taxon>
        <taxon>Pseudomonadota</taxon>
        <taxon>Gammaproteobacteria</taxon>
        <taxon>Enterobacterales</taxon>
        <taxon>Enterobacteriaceae</taxon>
        <taxon>Klebsiella/Raoultella group</taxon>
        <taxon>Raoultella</taxon>
    </lineage>
</organism>
<keyword evidence="2" id="KW-0732">Signal</keyword>
<dbReference type="InterPro" id="IPR020363">
    <property type="entry name" value="Uncharacterised_YbgS"/>
</dbReference>
<evidence type="ECO:0000313" key="6">
    <source>
        <dbReference type="Proteomes" id="UP000594500"/>
    </source>
</evidence>
<evidence type="ECO:0000256" key="2">
    <source>
        <dbReference type="SAM" id="SignalP"/>
    </source>
</evidence>
<keyword evidence="5" id="KW-1185">Reference proteome</keyword>
<feature type="compositionally biased region" description="Basic and acidic residues" evidence="1">
    <location>
        <begin position="85"/>
        <end position="98"/>
    </location>
</feature>
<reference evidence="4 5" key="1">
    <citation type="submission" date="2018-12" db="EMBL/GenBank/DDBJ databases">
        <authorList>
            <consortium name="Pathogen Informatics"/>
        </authorList>
    </citation>
    <scope>NUCLEOTIDE SEQUENCE [LARGE SCALE GENOMIC DNA]</scope>
    <source>
        <strain evidence="4 5">NCTC9997</strain>
    </source>
</reference>
<evidence type="ECO:0000256" key="1">
    <source>
        <dbReference type="SAM" id="MobiDB-lite"/>
    </source>
</evidence>